<evidence type="ECO:0000256" key="1">
    <source>
        <dbReference type="ARBA" id="ARBA00009737"/>
    </source>
</evidence>
<dbReference type="Proteomes" id="UP001367508">
    <property type="component" value="Unassembled WGS sequence"/>
</dbReference>
<proteinExistence type="inferred from homology"/>
<organism evidence="2 3">
    <name type="scientific">Canavalia gladiata</name>
    <name type="common">Sword bean</name>
    <name type="synonym">Dolichos gladiatus</name>
    <dbReference type="NCBI Taxonomy" id="3824"/>
    <lineage>
        <taxon>Eukaryota</taxon>
        <taxon>Viridiplantae</taxon>
        <taxon>Streptophyta</taxon>
        <taxon>Embryophyta</taxon>
        <taxon>Tracheophyta</taxon>
        <taxon>Spermatophyta</taxon>
        <taxon>Magnoliopsida</taxon>
        <taxon>eudicotyledons</taxon>
        <taxon>Gunneridae</taxon>
        <taxon>Pentapetalae</taxon>
        <taxon>rosids</taxon>
        <taxon>fabids</taxon>
        <taxon>Fabales</taxon>
        <taxon>Fabaceae</taxon>
        <taxon>Papilionoideae</taxon>
        <taxon>50 kb inversion clade</taxon>
        <taxon>NPAAA clade</taxon>
        <taxon>indigoferoid/millettioid clade</taxon>
        <taxon>Phaseoleae</taxon>
        <taxon>Canavalia</taxon>
    </lineage>
</organism>
<protein>
    <recommendedName>
        <fullName evidence="4">REF/SRPP-like protein</fullName>
    </recommendedName>
</protein>
<dbReference type="PANTHER" id="PTHR33732:SF7">
    <property type="entry name" value="RUBBER ELONGATION FACTOR-RELATED"/>
    <property type="match status" value="1"/>
</dbReference>
<keyword evidence="3" id="KW-1185">Reference proteome</keyword>
<dbReference type="Pfam" id="PF05755">
    <property type="entry name" value="REF"/>
    <property type="match status" value="1"/>
</dbReference>
<evidence type="ECO:0000313" key="2">
    <source>
        <dbReference type="EMBL" id="KAK7306364.1"/>
    </source>
</evidence>
<name>A0AAN9PQ84_CANGL</name>
<dbReference type="EMBL" id="JAYMYQ010000011">
    <property type="protein sequence ID" value="KAK7306364.1"/>
    <property type="molecule type" value="Genomic_DNA"/>
</dbReference>
<reference evidence="2 3" key="1">
    <citation type="submission" date="2024-01" db="EMBL/GenBank/DDBJ databases">
        <title>The genomes of 5 underutilized Papilionoideae crops provide insights into root nodulation and disease resistanc.</title>
        <authorList>
            <person name="Jiang F."/>
        </authorList>
    </citation>
    <scope>NUCLEOTIDE SEQUENCE [LARGE SCALE GENOMIC DNA]</scope>
    <source>
        <strain evidence="2">LVBAO_FW01</strain>
        <tissue evidence="2">Leaves</tissue>
    </source>
</reference>
<comment type="caution">
    <text evidence="2">The sequence shown here is derived from an EMBL/GenBank/DDBJ whole genome shotgun (WGS) entry which is preliminary data.</text>
</comment>
<dbReference type="AlphaFoldDB" id="A0AAN9PQ84"/>
<sequence>MATHEIEVKVESKNKELKHLRFVRIAALQTYVFVSNLYESAKQNSGPLRSAVGTVESTVTTVLGPVCNKFKGVPDDLLVFFDNKVDEATHKFDEHAPPFAKQLVDQAKGLIQQATDKTGKVACEARSGGPRAAVNYVTTESKHFLLINSVKLWNGLNHYPPFHALAEMAVPTAAHWSEKYNDMIKVIAGKGYSVVGYLPLIPIDEIAKAFKQGEANLKGDEAASVEHRSESSDSD</sequence>
<gene>
    <name evidence="2" type="ORF">VNO77_44298</name>
</gene>
<dbReference type="PANTHER" id="PTHR33732">
    <property type="entry name" value="REF/SRPP-LIKE PROTEIN OS05G0151300/LOC_OS05G05940"/>
    <property type="match status" value="1"/>
</dbReference>
<dbReference type="InterPro" id="IPR008802">
    <property type="entry name" value="REF"/>
</dbReference>
<evidence type="ECO:0000313" key="3">
    <source>
        <dbReference type="Proteomes" id="UP001367508"/>
    </source>
</evidence>
<accession>A0AAN9PQ84</accession>
<comment type="similarity">
    <text evidence="1">Belongs to the REF/SRPP family.</text>
</comment>
<evidence type="ECO:0008006" key="4">
    <source>
        <dbReference type="Google" id="ProtNLM"/>
    </source>
</evidence>